<dbReference type="OrthoDB" id="9803619at2"/>
<dbReference type="GO" id="GO:0016793">
    <property type="term" value="F:triphosphoric monoester hydrolase activity"/>
    <property type="evidence" value="ECO:0007669"/>
    <property type="project" value="InterPro"/>
</dbReference>
<dbReference type="InterPro" id="IPR051094">
    <property type="entry name" value="Diverse_Catalytic_Enzymes"/>
</dbReference>
<dbReference type="InterPro" id="IPR023023">
    <property type="entry name" value="dNTPase_2"/>
</dbReference>
<dbReference type="SUPFAM" id="SSF109604">
    <property type="entry name" value="HD-domain/PDEase-like"/>
    <property type="match status" value="1"/>
</dbReference>
<keyword evidence="5" id="KW-1185">Reference proteome</keyword>
<dbReference type="NCBIfam" id="TIGR01353">
    <property type="entry name" value="dGTP_triPase"/>
    <property type="match status" value="1"/>
</dbReference>
<evidence type="ECO:0000256" key="1">
    <source>
        <dbReference type="ARBA" id="ARBA00022801"/>
    </source>
</evidence>
<dbReference type="Pfam" id="PF01966">
    <property type="entry name" value="HD"/>
    <property type="match status" value="1"/>
</dbReference>
<dbReference type="PANTHER" id="PTHR35795:SF1">
    <property type="entry name" value="BIS(5'-NUCLEOSYL)-TETRAPHOSPHATASE, SYMMETRICAL"/>
    <property type="match status" value="1"/>
</dbReference>
<dbReference type="InterPro" id="IPR006674">
    <property type="entry name" value="HD_domain"/>
</dbReference>
<comment type="similarity">
    <text evidence="2">Belongs to the dGTPase family. Type 2 subfamily.</text>
</comment>
<dbReference type="Pfam" id="PF13286">
    <property type="entry name" value="HD_assoc"/>
    <property type="match status" value="1"/>
</dbReference>
<dbReference type="HAMAP" id="MF_01212">
    <property type="entry name" value="dGTPase_type2"/>
    <property type="match status" value="1"/>
</dbReference>
<evidence type="ECO:0000313" key="5">
    <source>
        <dbReference type="Proteomes" id="UP000184148"/>
    </source>
</evidence>
<evidence type="ECO:0000259" key="3">
    <source>
        <dbReference type="PROSITE" id="PS51831"/>
    </source>
</evidence>
<keyword evidence="1 2" id="KW-0378">Hydrolase</keyword>
<protein>
    <recommendedName>
        <fullName evidence="2">Deoxyguanosinetriphosphate triphosphohydrolase-like protein</fullName>
    </recommendedName>
</protein>
<dbReference type="Proteomes" id="UP000184148">
    <property type="component" value="Unassembled WGS sequence"/>
</dbReference>
<organism evidence="4 5">
    <name type="scientific">Desulforamulus putei DSM 12395</name>
    <dbReference type="NCBI Taxonomy" id="1121429"/>
    <lineage>
        <taxon>Bacteria</taxon>
        <taxon>Bacillati</taxon>
        <taxon>Bacillota</taxon>
        <taxon>Clostridia</taxon>
        <taxon>Eubacteriales</taxon>
        <taxon>Peptococcaceae</taxon>
        <taxon>Desulforamulus</taxon>
    </lineage>
</organism>
<dbReference type="EMBL" id="FQUY01000019">
    <property type="protein sequence ID" value="SHF34028.1"/>
    <property type="molecule type" value="Genomic_DNA"/>
</dbReference>
<reference evidence="5" key="1">
    <citation type="submission" date="2016-11" db="EMBL/GenBank/DDBJ databases">
        <authorList>
            <person name="Varghese N."/>
            <person name="Submissions S."/>
        </authorList>
    </citation>
    <scope>NUCLEOTIDE SEQUENCE [LARGE SCALE GENOMIC DNA]</scope>
    <source>
        <strain evidence="5">DSM 12395</strain>
    </source>
</reference>
<proteinExistence type="inferred from homology"/>
<sequence>MDIRLRTEELENKNLSPYACRSSMSRGRERSEEPCPVRTVFQRDRDRIIHSKAFRRLKLKTQVFIIPEGDHYRTRLTHTLEVAQIARTCAKALGLNEDLTEAIALGHDLGHTPFGHAGEQVLDRVYAPGFKHNEQSLRVVELLEGQKGLNLTYEVRDGILNHTGPRKPVTLEGQIVRIADRIAYINHDIDDALRAGVLNQQDLPGECLRVLGASHSQRINTMVLDLVQSSMGKPEITMSPAVQEAMDRLRTFMFDHVYIGSEAKKEEDKARHVVEGLYLYYVEHPHLLPDYLLSRVEQEGIARVVVDYIAGMTDRFAVAQYKKLFIPKGFPLG</sequence>
<dbReference type="NCBIfam" id="NF002327">
    <property type="entry name" value="PRK01286.1-2"/>
    <property type="match status" value="1"/>
</dbReference>
<dbReference type="SMART" id="SM00471">
    <property type="entry name" value="HDc"/>
    <property type="match status" value="1"/>
</dbReference>
<dbReference type="InterPro" id="IPR003607">
    <property type="entry name" value="HD/PDEase_dom"/>
</dbReference>
<dbReference type="CDD" id="cd00077">
    <property type="entry name" value="HDc"/>
    <property type="match status" value="1"/>
</dbReference>
<accession>A0A1M5AUT9</accession>
<dbReference type="PANTHER" id="PTHR35795">
    <property type="entry name" value="SLR1885 PROTEIN"/>
    <property type="match status" value="1"/>
</dbReference>
<dbReference type="InterPro" id="IPR006261">
    <property type="entry name" value="dGTPase"/>
</dbReference>
<dbReference type="STRING" id="1121429.SAMN02745133_02384"/>
<feature type="domain" description="HD" evidence="3">
    <location>
        <begin position="75"/>
        <end position="185"/>
    </location>
</feature>
<dbReference type="PROSITE" id="PS51831">
    <property type="entry name" value="HD"/>
    <property type="match status" value="1"/>
</dbReference>
<gene>
    <name evidence="4" type="ORF">SAMN02745133_02384</name>
</gene>
<name>A0A1M5AUT9_9FIRM</name>
<dbReference type="InterPro" id="IPR026875">
    <property type="entry name" value="PHydrolase_assoc_dom"/>
</dbReference>
<dbReference type="Gene3D" id="1.10.3210.10">
    <property type="entry name" value="Hypothetical protein af1432"/>
    <property type="match status" value="1"/>
</dbReference>
<evidence type="ECO:0000256" key="2">
    <source>
        <dbReference type="HAMAP-Rule" id="MF_01212"/>
    </source>
</evidence>
<evidence type="ECO:0000313" key="4">
    <source>
        <dbReference type="EMBL" id="SHF34028.1"/>
    </source>
</evidence>
<dbReference type="RefSeq" id="WP_073239613.1">
    <property type="nucleotide sequence ID" value="NZ_FQUY01000019.1"/>
</dbReference>
<dbReference type="AlphaFoldDB" id="A0A1M5AUT9"/>